<sequence>MPIDMILEQFGFRTDEVSFENREAKTNPKMSVCVNTDMGIINPFDVVLDRRKVIPLGSRRRQEGVT</sequence>
<proteinExistence type="predicted"/>
<comment type="caution">
    <text evidence="1">The sequence shown here is derived from an EMBL/GenBank/DDBJ whole genome shotgun (WGS) entry which is preliminary data.</text>
</comment>
<evidence type="ECO:0000313" key="2">
    <source>
        <dbReference type="Proteomes" id="UP001054945"/>
    </source>
</evidence>
<gene>
    <name evidence="1" type="ORF">CEXT_380921</name>
</gene>
<protein>
    <submittedName>
        <fullName evidence="1">Uncharacterized protein</fullName>
    </submittedName>
</protein>
<dbReference type="AlphaFoldDB" id="A0AAV4W0M8"/>
<accession>A0AAV4W0M8</accession>
<name>A0AAV4W0M8_CAEEX</name>
<reference evidence="1 2" key="1">
    <citation type="submission" date="2021-06" db="EMBL/GenBank/DDBJ databases">
        <title>Caerostris extrusa draft genome.</title>
        <authorList>
            <person name="Kono N."/>
            <person name="Arakawa K."/>
        </authorList>
    </citation>
    <scope>NUCLEOTIDE SEQUENCE [LARGE SCALE GENOMIC DNA]</scope>
</reference>
<organism evidence="1 2">
    <name type="scientific">Caerostris extrusa</name>
    <name type="common">Bark spider</name>
    <name type="synonym">Caerostris bankana</name>
    <dbReference type="NCBI Taxonomy" id="172846"/>
    <lineage>
        <taxon>Eukaryota</taxon>
        <taxon>Metazoa</taxon>
        <taxon>Ecdysozoa</taxon>
        <taxon>Arthropoda</taxon>
        <taxon>Chelicerata</taxon>
        <taxon>Arachnida</taxon>
        <taxon>Araneae</taxon>
        <taxon>Araneomorphae</taxon>
        <taxon>Entelegynae</taxon>
        <taxon>Araneoidea</taxon>
        <taxon>Araneidae</taxon>
        <taxon>Caerostris</taxon>
    </lineage>
</organism>
<dbReference type="EMBL" id="BPLR01015464">
    <property type="protein sequence ID" value="GIY76300.1"/>
    <property type="molecule type" value="Genomic_DNA"/>
</dbReference>
<dbReference type="Proteomes" id="UP001054945">
    <property type="component" value="Unassembled WGS sequence"/>
</dbReference>
<keyword evidence="2" id="KW-1185">Reference proteome</keyword>
<evidence type="ECO:0000313" key="1">
    <source>
        <dbReference type="EMBL" id="GIY76300.1"/>
    </source>
</evidence>